<feature type="compositionally biased region" description="Low complexity" evidence="2">
    <location>
        <begin position="119"/>
        <end position="137"/>
    </location>
</feature>
<dbReference type="Pfam" id="PF04908">
    <property type="entry name" value="SH3BGR"/>
    <property type="match status" value="1"/>
</dbReference>
<accession>A0A167M3Q5</accession>
<evidence type="ECO:0000313" key="3">
    <source>
        <dbReference type="EMBL" id="KZO96305.1"/>
    </source>
</evidence>
<sequence>MSPSIQVFMTTIAMQPVLRQRQEYILRILHTKKIQFTSYDVASDESAKRLWRRKAPQGKQELPGILVGGVCPGTFQDFEEAVEFAELDQFLRLKEAWDDELDFAPTLPQQAVGFPGAYLPSQTQPLSSSTSKSPAGKSKPKKTDELEKELDSMDVTDEQISELLESLGLENEGASERPGGLARTDTPEKGQRKGLGALGGEAARAAKDKSDARKPSSMLSPAAGATKPLSFRKPSGTPPMPSAPAEEAKKPEPTPSLDVDPVAAPVSGEGEVTTAKSAEDELVPSGFEETELKTA</sequence>
<dbReference type="AlphaFoldDB" id="A0A167M3Q5"/>
<protein>
    <recommendedName>
        <fullName evidence="5">SH3 domain-binding glutamic acid-rich protein</fullName>
    </recommendedName>
</protein>
<dbReference type="InterPro" id="IPR051033">
    <property type="entry name" value="SH3BGR"/>
</dbReference>
<dbReference type="PANTHER" id="PTHR12232">
    <property type="entry name" value="SH3 DOMAIN-BINDING GLUTAMIC ACID-RICH-LIKE PROTEIN"/>
    <property type="match status" value="1"/>
</dbReference>
<evidence type="ECO:0000256" key="2">
    <source>
        <dbReference type="SAM" id="MobiDB-lite"/>
    </source>
</evidence>
<feature type="compositionally biased region" description="Basic and acidic residues" evidence="2">
    <location>
        <begin position="204"/>
        <end position="214"/>
    </location>
</feature>
<evidence type="ECO:0008006" key="5">
    <source>
        <dbReference type="Google" id="ProtNLM"/>
    </source>
</evidence>
<dbReference type="PANTHER" id="PTHR12232:SF0">
    <property type="entry name" value="THIOREDOXIN DOMAIN-CONTAINING PROTEIN"/>
    <property type="match status" value="1"/>
</dbReference>
<dbReference type="OrthoDB" id="9932926at2759"/>
<comment type="similarity">
    <text evidence="1">Belongs to the SH3BGR family.</text>
</comment>
<gene>
    <name evidence="3" type="ORF">CALVIDRAFT_515133</name>
</gene>
<proteinExistence type="inferred from homology"/>
<reference evidence="3 4" key="1">
    <citation type="journal article" date="2016" name="Mol. Biol. Evol.">
        <title>Comparative Genomics of Early-Diverging Mushroom-Forming Fungi Provides Insights into the Origins of Lignocellulose Decay Capabilities.</title>
        <authorList>
            <person name="Nagy L.G."/>
            <person name="Riley R."/>
            <person name="Tritt A."/>
            <person name="Adam C."/>
            <person name="Daum C."/>
            <person name="Floudas D."/>
            <person name="Sun H."/>
            <person name="Yadav J.S."/>
            <person name="Pangilinan J."/>
            <person name="Larsson K.H."/>
            <person name="Matsuura K."/>
            <person name="Barry K."/>
            <person name="Labutti K."/>
            <person name="Kuo R."/>
            <person name="Ohm R.A."/>
            <person name="Bhattacharya S.S."/>
            <person name="Shirouzu T."/>
            <person name="Yoshinaga Y."/>
            <person name="Martin F.M."/>
            <person name="Grigoriev I.V."/>
            <person name="Hibbett D.S."/>
        </authorList>
    </citation>
    <scope>NUCLEOTIDE SEQUENCE [LARGE SCALE GENOMIC DNA]</scope>
    <source>
        <strain evidence="3 4">TUFC12733</strain>
    </source>
</reference>
<evidence type="ECO:0000313" key="4">
    <source>
        <dbReference type="Proteomes" id="UP000076738"/>
    </source>
</evidence>
<feature type="compositionally biased region" description="Low complexity" evidence="2">
    <location>
        <begin position="161"/>
        <end position="172"/>
    </location>
</feature>
<dbReference type="SUPFAM" id="SSF52833">
    <property type="entry name" value="Thioredoxin-like"/>
    <property type="match status" value="1"/>
</dbReference>
<dbReference type="GO" id="GO:0005737">
    <property type="term" value="C:cytoplasm"/>
    <property type="evidence" value="ECO:0007669"/>
    <property type="project" value="TreeGrafter"/>
</dbReference>
<dbReference type="STRING" id="1330018.A0A167M3Q5"/>
<keyword evidence="4" id="KW-1185">Reference proteome</keyword>
<dbReference type="EMBL" id="KV417285">
    <property type="protein sequence ID" value="KZO96305.1"/>
    <property type="molecule type" value="Genomic_DNA"/>
</dbReference>
<dbReference type="Gene3D" id="3.40.30.10">
    <property type="entry name" value="Glutaredoxin"/>
    <property type="match status" value="1"/>
</dbReference>
<dbReference type="Proteomes" id="UP000076738">
    <property type="component" value="Unassembled WGS sequence"/>
</dbReference>
<feature type="compositionally biased region" description="Basic and acidic residues" evidence="2">
    <location>
        <begin position="141"/>
        <end position="151"/>
    </location>
</feature>
<name>A0A167M3Q5_CALVF</name>
<evidence type="ECO:0000256" key="1">
    <source>
        <dbReference type="ARBA" id="ARBA00007764"/>
    </source>
</evidence>
<dbReference type="InterPro" id="IPR036249">
    <property type="entry name" value="Thioredoxin-like_sf"/>
</dbReference>
<dbReference type="InterPro" id="IPR006993">
    <property type="entry name" value="Glut_rich_SH3-bd"/>
</dbReference>
<organism evidence="3 4">
    <name type="scientific">Calocera viscosa (strain TUFC12733)</name>
    <dbReference type="NCBI Taxonomy" id="1330018"/>
    <lineage>
        <taxon>Eukaryota</taxon>
        <taxon>Fungi</taxon>
        <taxon>Dikarya</taxon>
        <taxon>Basidiomycota</taxon>
        <taxon>Agaricomycotina</taxon>
        <taxon>Dacrymycetes</taxon>
        <taxon>Dacrymycetales</taxon>
        <taxon>Dacrymycetaceae</taxon>
        <taxon>Calocera</taxon>
    </lineage>
</organism>
<feature type="region of interest" description="Disordered" evidence="2">
    <location>
        <begin position="114"/>
        <end position="295"/>
    </location>
</feature>